<comment type="subcellular location">
    <subcellularLocation>
        <location evidence="1">Nucleus</location>
    </subcellularLocation>
</comment>
<keyword evidence="8" id="KW-1185">Reference proteome</keyword>
<name>A0ABC8IQ90_ERUVS</name>
<organism evidence="7 8">
    <name type="scientific">Eruca vesicaria subsp. sativa</name>
    <name type="common">Garden rocket</name>
    <name type="synonym">Eruca sativa</name>
    <dbReference type="NCBI Taxonomy" id="29727"/>
    <lineage>
        <taxon>Eukaryota</taxon>
        <taxon>Viridiplantae</taxon>
        <taxon>Streptophyta</taxon>
        <taxon>Embryophyta</taxon>
        <taxon>Tracheophyta</taxon>
        <taxon>Spermatophyta</taxon>
        <taxon>Magnoliopsida</taxon>
        <taxon>eudicotyledons</taxon>
        <taxon>Gunneridae</taxon>
        <taxon>Pentapetalae</taxon>
        <taxon>rosids</taxon>
        <taxon>malvids</taxon>
        <taxon>Brassicales</taxon>
        <taxon>Brassicaceae</taxon>
        <taxon>Brassiceae</taxon>
        <taxon>Eruca</taxon>
    </lineage>
</organism>
<evidence type="ECO:0000313" key="8">
    <source>
        <dbReference type="Proteomes" id="UP001642260"/>
    </source>
</evidence>
<dbReference type="Gene3D" id="2.20.25.80">
    <property type="entry name" value="WRKY domain"/>
    <property type="match status" value="1"/>
</dbReference>
<dbReference type="GO" id="GO:0003677">
    <property type="term" value="F:DNA binding"/>
    <property type="evidence" value="ECO:0007669"/>
    <property type="project" value="UniProtKB-KW"/>
</dbReference>
<evidence type="ECO:0000256" key="3">
    <source>
        <dbReference type="ARBA" id="ARBA00023125"/>
    </source>
</evidence>
<evidence type="ECO:0000256" key="4">
    <source>
        <dbReference type="ARBA" id="ARBA00023163"/>
    </source>
</evidence>
<dbReference type="PANTHER" id="PTHR31429:SF3">
    <property type="entry name" value="WRKY TRANSCRIPTION FACTOR 40-RELATED"/>
    <property type="match status" value="1"/>
</dbReference>
<dbReference type="AlphaFoldDB" id="A0ABC8IQ90"/>
<reference evidence="7 8" key="1">
    <citation type="submission" date="2022-03" db="EMBL/GenBank/DDBJ databases">
        <authorList>
            <person name="Macdonald S."/>
            <person name="Ahmed S."/>
            <person name="Newling K."/>
        </authorList>
    </citation>
    <scope>NUCLEOTIDE SEQUENCE [LARGE SCALE GENOMIC DNA]</scope>
</reference>
<feature type="domain" description="WRKY" evidence="6">
    <location>
        <begin position="45"/>
        <end position="100"/>
    </location>
</feature>
<evidence type="ECO:0000256" key="1">
    <source>
        <dbReference type="ARBA" id="ARBA00004123"/>
    </source>
</evidence>
<dbReference type="PROSITE" id="PS50811">
    <property type="entry name" value="WRKY"/>
    <property type="match status" value="1"/>
</dbReference>
<gene>
    <name evidence="7" type="ORF">ERUC_LOCUS690</name>
</gene>
<dbReference type="InterPro" id="IPR036576">
    <property type="entry name" value="WRKY_dom_sf"/>
</dbReference>
<dbReference type="InterPro" id="IPR044810">
    <property type="entry name" value="WRKY_plant"/>
</dbReference>
<keyword evidence="5" id="KW-0539">Nucleus</keyword>
<dbReference type="Proteomes" id="UP001642260">
    <property type="component" value="Unassembled WGS sequence"/>
</dbReference>
<proteinExistence type="predicted"/>
<dbReference type="PANTHER" id="PTHR31429">
    <property type="entry name" value="WRKY TRANSCRIPTION FACTOR 36-RELATED"/>
    <property type="match status" value="1"/>
</dbReference>
<sequence length="193" mass="21601">MTGLLPATKPYWEHLGMRNKMLKHLHHGGFDYLKYDNCFNTWTSPKERYPKMSNTLIIKTIRLQELTSNVLVLQAVVQRSVEDQSVLVATYEGEHNHPMPSLIDPNNGLNRYISLGGHAAPAANGSKNLAEPVTNVDLTESNKVTSPSRMDFPEVQKLLVEQMASSLTKDPNFTAALAATVTGRLYQHNQNEK</sequence>
<dbReference type="GO" id="GO:0005634">
    <property type="term" value="C:nucleus"/>
    <property type="evidence" value="ECO:0007669"/>
    <property type="project" value="UniProtKB-SubCell"/>
</dbReference>
<comment type="caution">
    <text evidence="7">The sequence shown here is derived from an EMBL/GenBank/DDBJ whole genome shotgun (WGS) entry which is preliminary data.</text>
</comment>
<evidence type="ECO:0000313" key="7">
    <source>
        <dbReference type="EMBL" id="CAH8283739.1"/>
    </source>
</evidence>
<keyword evidence="2" id="KW-0805">Transcription regulation</keyword>
<protein>
    <recommendedName>
        <fullName evidence="6">WRKY domain-containing protein</fullName>
    </recommendedName>
</protein>
<dbReference type="EMBL" id="CAKOAT010012226">
    <property type="protein sequence ID" value="CAH8283739.1"/>
    <property type="molecule type" value="Genomic_DNA"/>
</dbReference>
<evidence type="ECO:0000256" key="2">
    <source>
        <dbReference type="ARBA" id="ARBA00023015"/>
    </source>
</evidence>
<dbReference type="InterPro" id="IPR003657">
    <property type="entry name" value="WRKY_dom"/>
</dbReference>
<evidence type="ECO:0000256" key="5">
    <source>
        <dbReference type="ARBA" id="ARBA00023242"/>
    </source>
</evidence>
<accession>A0ABC8IQ90</accession>
<evidence type="ECO:0000259" key="6">
    <source>
        <dbReference type="PROSITE" id="PS50811"/>
    </source>
</evidence>
<keyword evidence="3" id="KW-0238">DNA-binding</keyword>
<keyword evidence="4" id="KW-0804">Transcription</keyword>